<accession>A0A9P6T181</accession>
<sequence length="412" mass="46722">MTSPLKTVYIDFLGDLDYDRWTATLKYLAPEVDSSVEQMIVRMFRLLFLDHHMERVQTLSIPITHLEPYIKYTPSLKNLQRIRFYEDDLDGTQDQALNQSQDHQVNAPHDLDEQNTVGDADSNGENSAQEEVHILEDTAEQGDPNATEDSQLDISNAGDLEAMANNADQGTNTDETSETAQAQPEPVFDPTPRAIAFLKSHRKMFNPNQTSENFHRPFSLPGQSNQYPCRYGLLEVEPPYLWINPGWGSEPTRDSWYVGILQALESPAVVDLENWKLFVSQLNNTPLDGIKRIRSFCDDMPDIHWDQGKLLQRCRSLERFGAALRSSDAFGWALEEFKDRKIYEALLRDGVACAPSSLAQGTSHSSFFGPGLDPVPLRRVSLRNGNDDFIIPVLKDICWAFKKTLESIQVRT</sequence>
<protein>
    <submittedName>
        <fullName evidence="2">Uncharacterized protein</fullName>
    </submittedName>
</protein>
<feature type="region of interest" description="Disordered" evidence="1">
    <location>
        <begin position="166"/>
        <end position="189"/>
    </location>
</feature>
<evidence type="ECO:0000256" key="1">
    <source>
        <dbReference type="SAM" id="MobiDB-lite"/>
    </source>
</evidence>
<comment type="caution">
    <text evidence="2">The sequence shown here is derived from an EMBL/GenBank/DDBJ whole genome shotgun (WGS) entry which is preliminary data.</text>
</comment>
<keyword evidence="3" id="KW-1185">Reference proteome</keyword>
<feature type="compositionally biased region" description="Polar residues" evidence="1">
    <location>
        <begin position="166"/>
        <end position="182"/>
    </location>
</feature>
<feature type="region of interest" description="Disordered" evidence="1">
    <location>
        <begin position="102"/>
        <end position="126"/>
    </location>
</feature>
<gene>
    <name evidence="2" type="ORF">BGZ80_008607</name>
</gene>
<evidence type="ECO:0000313" key="2">
    <source>
        <dbReference type="EMBL" id="KAG0017122.1"/>
    </source>
</evidence>
<dbReference type="Proteomes" id="UP000703661">
    <property type="component" value="Unassembled WGS sequence"/>
</dbReference>
<dbReference type="EMBL" id="JAAAID010000471">
    <property type="protein sequence ID" value="KAG0017122.1"/>
    <property type="molecule type" value="Genomic_DNA"/>
</dbReference>
<evidence type="ECO:0000313" key="3">
    <source>
        <dbReference type="Proteomes" id="UP000703661"/>
    </source>
</evidence>
<name>A0A9P6T181_9FUNG</name>
<feature type="non-terminal residue" evidence="2">
    <location>
        <position position="412"/>
    </location>
</feature>
<dbReference type="AlphaFoldDB" id="A0A9P6T181"/>
<reference evidence="2" key="1">
    <citation type="journal article" date="2020" name="Fungal Divers.">
        <title>Resolving the Mortierellaceae phylogeny through synthesis of multi-gene phylogenetics and phylogenomics.</title>
        <authorList>
            <person name="Vandepol N."/>
            <person name="Liber J."/>
            <person name="Desiro A."/>
            <person name="Na H."/>
            <person name="Kennedy M."/>
            <person name="Barry K."/>
            <person name="Grigoriev I.V."/>
            <person name="Miller A.N."/>
            <person name="O'Donnell K."/>
            <person name="Stajich J.E."/>
            <person name="Bonito G."/>
        </authorList>
    </citation>
    <scope>NUCLEOTIDE SEQUENCE</scope>
    <source>
        <strain evidence="2">NRRL 2769</strain>
    </source>
</reference>
<proteinExistence type="predicted"/>
<organism evidence="2 3">
    <name type="scientific">Entomortierella chlamydospora</name>
    <dbReference type="NCBI Taxonomy" id="101097"/>
    <lineage>
        <taxon>Eukaryota</taxon>
        <taxon>Fungi</taxon>
        <taxon>Fungi incertae sedis</taxon>
        <taxon>Mucoromycota</taxon>
        <taxon>Mortierellomycotina</taxon>
        <taxon>Mortierellomycetes</taxon>
        <taxon>Mortierellales</taxon>
        <taxon>Mortierellaceae</taxon>
        <taxon>Entomortierella</taxon>
    </lineage>
</organism>